<name>A0ABN2SU55_9ACTN</name>
<evidence type="ECO:0000313" key="5">
    <source>
        <dbReference type="Proteomes" id="UP001499854"/>
    </source>
</evidence>
<sequence length="301" mass="31687">MPDYGQPLMFGTFLPPDARDAGAVVELAVLADQAGLDVIGVQDHPYNPRFLDTWTLLAVLAARTERIRLFPDVANVPLRPPAMFAKAAATLDILSGGRVELGLGAGAGVGGPQATLGTPGMTAGDSVSALEEAIGVLRTLWKPGAGKEFDGRHYQLRGAAGGPAPAHRIEIWLGAYGPRMLRLTGRLADGWVPSQGYAGPARMRELSAELDDAARAAGRDPADVRRVYNLNPDPTPEELTEFALDLGVSVFVVPPSGDPARALRRLAEETAPAVREAVAQARATSGVLVREERPASQPTAP</sequence>
<dbReference type="RefSeq" id="WP_344661042.1">
    <property type="nucleotide sequence ID" value="NZ_BAAAQM010000048.1"/>
</dbReference>
<dbReference type="PANTHER" id="PTHR43244:SF1">
    <property type="entry name" value="5,10-METHYLENETETRAHYDROMETHANOPTERIN REDUCTASE"/>
    <property type="match status" value="1"/>
</dbReference>
<proteinExistence type="predicted"/>
<dbReference type="SUPFAM" id="SSF51679">
    <property type="entry name" value="Bacterial luciferase-like"/>
    <property type="match status" value="1"/>
</dbReference>
<feature type="domain" description="Luciferase-like" evidence="3">
    <location>
        <begin position="10"/>
        <end position="231"/>
    </location>
</feature>
<dbReference type="Proteomes" id="UP001499854">
    <property type="component" value="Unassembled WGS sequence"/>
</dbReference>
<gene>
    <name evidence="4" type="ORF">GCM10009838_65570</name>
</gene>
<keyword evidence="1" id="KW-0560">Oxidoreductase</keyword>
<evidence type="ECO:0000256" key="1">
    <source>
        <dbReference type="ARBA" id="ARBA00023002"/>
    </source>
</evidence>
<dbReference type="EMBL" id="BAAAQM010000048">
    <property type="protein sequence ID" value="GAA1992621.1"/>
    <property type="molecule type" value="Genomic_DNA"/>
</dbReference>
<dbReference type="Pfam" id="PF00296">
    <property type="entry name" value="Bac_luciferase"/>
    <property type="match status" value="1"/>
</dbReference>
<dbReference type="PANTHER" id="PTHR43244">
    <property type="match status" value="1"/>
</dbReference>
<evidence type="ECO:0000256" key="2">
    <source>
        <dbReference type="SAM" id="MobiDB-lite"/>
    </source>
</evidence>
<dbReference type="InterPro" id="IPR050564">
    <property type="entry name" value="F420-G6PD/mer"/>
</dbReference>
<organism evidence="4 5">
    <name type="scientific">Catenulispora subtropica</name>
    <dbReference type="NCBI Taxonomy" id="450798"/>
    <lineage>
        <taxon>Bacteria</taxon>
        <taxon>Bacillati</taxon>
        <taxon>Actinomycetota</taxon>
        <taxon>Actinomycetes</taxon>
        <taxon>Catenulisporales</taxon>
        <taxon>Catenulisporaceae</taxon>
        <taxon>Catenulispora</taxon>
    </lineage>
</organism>
<dbReference type="Gene3D" id="3.20.20.30">
    <property type="entry name" value="Luciferase-like domain"/>
    <property type="match status" value="1"/>
</dbReference>
<comment type="caution">
    <text evidence="4">The sequence shown here is derived from an EMBL/GenBank/DDBJ whole genome shotgun (WGS) entry which is preliminary data.</text>
</comment>
<protein>
    <submittedName>
        <fullName evidence="4">LLM class flavin-dependent oxidoreductase</fullName>
    </submittedName>
</protein>
<dbReference type="InterPro" id="IPR036661">
    <property type="entry name" value="Luciferase-like_sf"/>
</dbReference>
<evidence type="ECO:0000259" key="3">
    <source>
        <dbReference type="Pfam" id="PF00296"/>
    </source>
</evidence>
<keyword evidence="5" id="KW-1185">Reference proteome</keyword>
<reference evidence="4 5" key="1">
    <citation type="journal article" date="2019" name="Int. J. Syst. Evol. Microbiol.">
        <title>The Global Catalogue of Microorganisms (GCM) 10K type strain sequencing project: providing services to taxonomists for standard genome sequencing and annotation.</title>
        <authorList>
            <consortium name="The Broad Institute Genomics Platform"/>
            <consortium name="The Broad Institute Genome Sequencing Center for Infectious Disease"/>
            <person name="Wu L."/>
            <person name="Ma J."/>
        </authorList>
    </citation>
    <scope>NUCLEOTIDE SEQUENCE [LARGE SCALE GENOMIC DNA]</scope>
    <source>
        <strain evidence="4 5">JCM 16013</strain>
    </source>
</reference>
<accession>A0ABN2SU55</accession>
<evidence type="ECO:0000313" key="4">
    <source>
        <dbReference type="EMBL" id="GAA1992621.1"/>
    </source>
</evidence>
<dbReference type="InterPro" id="IPR011251">
    <property type="entry name" value="Luciferase-like_dom"/>
</dbReference>
<feature type="region of interest" description="Disordered" evidence="2">
    <location>
        <begin position="282"/>
        <end position="301"/>
    </location>
</feature>